<dbReference type="InterPro" id="IPR017871">
    <property type="entry name" value="ABC_transporter-like_CS"/>
</dbReference>
<dbReference type="InterPro" id="IPR013611">
    <property type="entry name" value="Transp-assoc_OB_typ2"/>
</dbReference>
<dbReference type="SMART" id="SM00382">
    <property type="entry name" value="AAA"/>
    <property type="match status" value="1"/>
</dbReference>
<dbReference type="Proteomes" id="UP000270471">
    <property type="component" value="Unassembled WGS sequence"/>
</dbReference>
<dbReference type="InterPro" id="IPR008995">
    <property type="entry name" value="Mo/tungstate-bd_C_term_dom"/>
</dbReference>
<evidence type="ECO:0000313" key="6">
    <source>
        <dbReference type="EMBL" id="RMB79666.1"/>
    </source>
</evidence>
<dbReference type="RefSeq" id="WP_121895552.1">
    <property type="nucleotide sequence ID" value="NZ_PENI01000057.1"/>
</dbReference>
<dbReference type="GO" id="GO:0015418">
    <property type="term" value="F:ABC-type quaternary ammonium compound transporting activity"/>
    <property type="evidence" value="ECO:0007669"/>
    <property type="project" value="UniProtKB-EC"/>
</dbReference>
<evidence type="ECO:0000256" key="4">
    <source>
        <dbReference type="ARBA" id="ARBA00066388"/>
    </source>
</evidence>
<dbReference type="SUPFAM" id="SSF52540">
    <property type="entry name" value="P-loop containing nucleoside triphosphate hydrolases"/>
    <property type="match status" value="1"/>
</dbReference>
<dbReference type="SUPFAM" id="SSF50331">
    <property type="entry name" value="MOP-like"/>
    <property type="match status" value="1"/>
</dbReference>
<dbReference type="EC" id="7.6.2.9" evidence="4"/>
<gene>
    <name evidence="6" type="ORF">CTZ28_44450</name>
</gene>
<dbReference type="Pfam" id="PF00005">
    <property type="entry name" value="ABC_tran"/>
    <property type="match status" value="1"/>
</dbReference>
<feature type="domain" description="ABC transporter" evidence="5">
    <location>
        <begin position="7"/>
        <end position="237"/>
    </location>
</feature>
<evidence type="ECO:0000259" key="5">
    <source>
        <dbReference type="PROSITE" id="PS50893"/>
    </source>
</evidence>
<proteinExistence type="predicted"/>
<evidence type="ECO:0000313" key="7">
    <source>
        <dbReference type="Proteomes" id="UP000270471"/>
    </source>
</evidence>
<protein>
    <recommendedName>
        <fullName evidence="4">ABC-type quaternary amine transporter</fullName>
        <ecNumber evidence="4">7.6.2.9</ecNumber>
    </recommendedName>
</protein>
<dbReference type="InterPro" id="IPR003439">
    <property type="entry name" value="ABC_transporter-like_ATP-bd"/>
</dbReference>
<sequence>MTDAPGLSLRGITKTLGGRKIVDNLDLDVNAGELICLLGPSGCGKSTTLRMIGGFMNPDAGTIAVRDRDVTALSPERRPTGMVFQNYALWPHMTVFQNVAFGLQVRGLSKAEIREKVETAVELVGLSHHLRSRPGQISGGEQQRAALARSIVLEPDVLLLDEPLSNLDAKLRVRVRDEIREIQRRSGITTVFVTHDQEEALAIADRIAVMNAGRIEQYDAPDPVYRQPATRFVANFVGTMNFLDAQVTSAGCALRDGTVIQVPGVRQGTRVLAIRPEDVRLVEHGQGIPARVVRDVPLGHYRDVTVSVGGQELHAFTPSTARPAGEVAVVFERAVDFAPDGETAHV</sequence>
<keyword evidence="3 6" id="KW-0067">ATP-binding</keyword>
<name>A0A3M0ICT9_9ACTN</name>
<dbReference type="InterPro" id="IPR003593">
    <property type="entry name" value="AAA+_ATPase"/>
</dbReference>
<reference evidence="6 7" key="1">
    <citation type="submission" date="2017-11" db="EMBL/GenBank/DDBJ databases">
        <title>Draft genome of actinobacteria isolated from guarana (Paullinia cupana (Mart.) Ducke.</title>
        <authorList>
            <person name="Siqueira K.A."/>
            <person name="Liotti R.G."/>
            <person name="Mendes T.A.O."/>
            <person name="Soares M.A."/>
        </authorList>
    </citation>
    <scope>NUCLEOTIDE SEQUENCE [LARGE SCALE GENOMIC DNA]</scope>
    <source>
        <strain evidence="6 7">193</strain>
    </source>
</reference>
<dbReference type="InterPro" id="IPR027417">
    <property type="entry name" value="P-loop_NTPase"/>
</dbReference>
<organism evidence="6 7">
    <name type="scientific">Streptomyces shenzhenensis</name>
    <dbReference type="NCBI Taxonomy" id="943815"/>
    <lineage>
        <taxon>Bacteria</taxon>
        <taxon>Bacillati</taxon>
        <taxon>Actinomycetota</taxon>
        <taxon>Actinomycetes</taxon>
        <taxon>Kitasatosporales</taxon>
        <taxon>Streptomycetaceae</taxon>
        <taxon>Streptomyces</taxon>
    </lineage>
</organism>
<dbReference type="InterPro" id="IPR050093">
    <property type="entry name" value="ABC_SmlMolc_Importer"/>
</dbReference>
<dbReference type="PROSITE" id="PS00211">
    <property type="entry name" value="ABC_TRANSPORTER_1"/>
    <property type="match status" value="1"/>
</dbReference>
<evidence type="ECO:0000256" key="1">
    <source>
        <dbReference type="ARBA" id="ARBA00022448"/>
    </source>
</evidence>
<evidence type="ECO:0000256" key="2">
    <source>
        <dbReference type="ARBA" id="ARBA00022741"/>
    </source>
</evidence>
<evidence type="ECO:0000256" key="3">
    <source>
        <dbReference type="ARBA" id="ARBA00022840"/>
    </source>
</evidence>
<dbReference type="PROSITE" id="PS50893">
    <property type="entry name" value="ABC_TRANSPORTER_2"/>
    <property type="match status" value="1"/>
</dbReference>
<dbReference type="Gene3D" id="3.40.50.300">
    <property type="entry name" value="P-loop containing nucleotide triphosphate hydrolases"/>
    <property type="match status" value="1"/>
</dbReference>
<dbReference type="GO" id="GO:0043190">
    <property type="term" value="C:ATP-binding cassette (ABC) transporter complex"/>
    <property type="evidence" value="ECO:0007669"/>
    <property type="project" value="InterPro"/>
</dbReference>
<dbReference type="Gene3D" id="2.40.50.100">
    <property type="match status" value="1"/>
</dbReference>
<dbReference type="Pfam" id="PF08402">
    <property type="entry name" value="TOBE_2"/>
    <property type="match status" value="1"/>
</dbReference>
<accession>A0A3M0ICT9</accession>
<keyword evidence="2" id="KW-0547">Nucleotide-binding</keyword>
<dbReference type="OrthoDB" id="9802264at2"/>
<dbReference type="GO" id="GO:0005524">
    <property type="term" value="F:ATP binding"/>
    <property type="evidence" value="ECO:0007669"/>
    <property type="project" value="UniProtKB-KW"/>
</dbReference>
<dbReference type="EMBL" id="PENI01000057">
    <property type="protein sequence ID" value="RMB79666.1"/>
    <property type="molecule type" value="Genomic_DNA"/>
</dbReference>
<comment type="caution">
    <text evidence="6">The sequence shown here is derived from an EMBL/GenBank/DDBJ whole genome shotgun (WGS) entry which is preliminary data.</text>
</comment>
<keyword evidence="7" id="KW-1185">Reference proteome</keyword>
<dbReference type="FunFam" id="3.40.50.300:FF:000425">
    <property type="entry name" value="Probable ABC transporter, ATP-binding subunit"/>
    <property type="match status" value="1"/>
</dbReference>
<dbReference type="PANTHER" id="PTHR42781:SF4">
    <property type="entry name" value="SPERMIDINE_PUTRESCINE IMPORT ATP-BINDING PROTEIN POTA"/>
    <property type="match status" value="1"/>
</dbReference>
<dbReference type="AlphaFoldDB" id="A0A3M0ICT9"/>
<keyword evidence="1" id="KW-0813">Transport</keyword>
<dbReference type="PANTHER" id="PTHR42781">
    <property type="entry name" value="SPERMIDINE/PUTRESCINE IMPORT ATP-BINDING PROTEIN POTA"/>
    <property type="match status" value="1"/>
</dbReference>
<dbReference type="GO" id="GO:0016887">
    <property type="term" value="F:ATP hydrolysis activity"/>
    <property type="evidence" value="ECO:0007669"/>
    <property type="project" value="InterPro"/>
</dbReference>